<dbReference type="Proteomes" id="UP000708347">
    <property type="component" value="Unassembled WGS sequence"/>
</dbReference>
<dbReference type="Gene3D" id="3.40.50.1820">
    <property type="entry name" value="alpha/beta hydrolase"/>
    <property type="match status" value="1"/>
</dbReference>
<comment type="caution">
    <text evidence="3">The sequence shown here is derived from an EMBL/GenBank/DDBJ whole genome shotgun (WGS) entry which is preliminary data.</text>
</comment>
<proteinExistence type="predicted"/>
<feature type="domain" description="AB hydrolase-1" evidence="2">
    <location>
        <begin position="76"/>
        <end position="314"/>
    </location>
</feature>
<dbReference type="SUPFAM" id="SSF53474">
    <property type="entry name" value="alpha/beta-Hydrolases"/>
    <property type="match status" value="1"/>
</dbReference>
<evidence type="ECO:0000256" key="1">
    <source>
        <dbReference type="ARBA" id="ARBA00022801"/>
    </source>
</evidence>
<gene>
    <name evidence="3" type="ORF">FEG63_11615</name>
</gene>
<dbReference type="InterPro" id="IPR000639">
    <property type="entry name" value="Epox_hydrolase-like"/>
</dbReference>
<evidence type="ECO:0000313" key="4">
    <source>
        <dbReference type="Proteomes" id="UP000708347"/>
    </source>
</evidence>
<dbReference type="InterPro" id="IPR000073">
    <property type="entry name" value="AB_hydrolase_1"/>
</dbReference>
<reference evidence="3 4" key="1">
    <citation type="submission" date="2019-05" db="EMBL/GenBank/DDBJ databases">
        <title>Mycolicibacterium sphagni ENV482 genome assembly.</title>
        <authorList>
            <person name="Chen W."/>
            <person name="Faulkner N.W."/>
            <person name="Hyman M.R."/>
        </authorList>
    </citation>
    <scope>NUCLEOTIDE SEQUENCE [LARGE SCALE GENOMIC DNA]</scope>
    <source>
        <strain evidence="3 4">ENV482</strain>
    </source>
</reference>
<protein>
    <submittedName>
        <fullName evidence="3">Alpha/beta hydrolase</fullName>
    </submittedName>
</protein>
<dbReference type="GO" id="GO:0016787">
    <property type="term" value="F:hydrolase activity"/>
    <property type="evidence" value="ECO:0007669"/>
    <property type="project" value="UniProtKB-KW"/>
</dbReference>
<keyword evidence="1 3" id="KW-0378">Hydrolase</keyword>
<dbReference type="EMBL" id="VBSB01000007">
    <property type="protein sequence ID" value="NTY60193.1"/>
    <property type="molecule type" value="Genomic_DNA"/>
</dbReference>
<evidence type="ECO:0000259" key="2">
    <source>
        <dbReference type="Pfam" id="PF00561"/>
    </source>
</evidence>
<dbReference type="PRINTS" id="PR00111">
    <property type="entry name" value="ABHYDROLASE"/>
</dbReference>
<dbReference type="InterPro" id="IPR029058">
    <property type="entry name" value="AB_hydrolase_fold"/>
</dbReference>
<dbReference type="PANTHER" id="PTHR43329">
    <property type="entry name" value="EPOXIDE HYDROLASE"/>
    <property type="match status" value="1"/>
</dbReference>
<name>A0ABX2JZC8_9MYCO</name>
<organism evidence="3 4">
    <name type="scientific">Mycolicibacterium sphagni</name>
    <dbReference type="NCBI Taxonomy" id="1786"/>
    <lineage>
        <taxon>Bacteria</taxon>
        <taxon>Bacillati</taxon>
        <taxon>Actinomycetota</taxon>
        <taxon>Actinomycetes</taxon>
        <taxon>Mycobacteriales</taxon>
        <taxon>Mycobacteriaceae</taxon>
        <taxon>Mycolicibacterium</taxon>
    </lineage>
</organism>
<accession>A0ABX2JZC8</accession>
<dbReference type="PRINTS" id="PR00412">
    <property type="entry name" value="EPOXHYDRLASE"/>
</dbReference>
<sequence length="325" mass="35182">MGLVGVHLQCCGAGVTPRGRRCAAASAFQREDEVQHGLSVAVVRDVAGVLSTGVGSTGFVEANGLTFAYIEEGSGPLVLLLHGFPDTAHTWDDLRPRIADRGYRAVSPFMRGYHPTAVPDSDPNQETLARDPLALISALGASEAVLIGHDWGAAAAYGAAALGPDRVSKLITVAIPHPATLKPSPRKLWGARHFAVYKLPRAAERFARNDFEALPAIYRRWSPTWNPPASEFDAVRECFANPGSLDAAFGYYRKLSPLPSASLKARITVPTVVFAGLDDPIADVSDYRRAARKFLGSYVIEEVPGGHFMHREHPEVFAERVLRHL</sequence>
<dbReference type="Pfam" id="PF00561">
    <property type="entry name" value="Abhydrolase_1"/>
    <property type="match status" value="1"/>
</dbReference>
<keyword evidence="4" id="KW-1185">Reference proteome</keyword>
<evidence type="ECO:0000313" key="3">
    <source>
        <dbReference type="EMBL" id="NTY60193.1"/>
    </source>
</evidence>